<dbReference type="AlphaFoldDB" id="A0A224YH20"/>
<feature type="region of interest" description="Disordered" evidence="1">
    <location>
        <begin position="82"/>
        <end position="109"/>
    </location>
</feature>
<organism evidence="3">
    <name type="scientific">Rhipicephalus zambeziensis</name>
    <dbReference type="NCBI Taxonomy" id="60191"/>
    <lineage>
        <taxon>Eukaryota</taxon>
        <taxon>Metazoa</taxon>
        <taxon>Ecdysozoa</taxon>
        <taxon>Arthropoda</taxon>
        <taxon>Chelicerata</taxon>
        <taxon>Arachnida</taxon>
        <taxon>Acari</taxon>
        <taxon>Parasitiformes</taxon>
        <taxon>Ixodida</taxon>
        <taxon>Ixodoidea</taxon>
        <taxon>Ixodidae</taxon>
        <taxon>Rhipicephalinae</taxon>
        <taxon>Rhipicephalus</taxon>
        <taxon>Rhipicephalus</taxon>
    </lineage>
</organism>
<reference evidence="3" key="1">
    <citation type="journal article" date="2017" name="Parasit. Vectors">
        <title>Sialotranscriptomics of Rhipicephalus zambeziensis reveals intricate expression profiles of secretory proteins and suggests tight temporal transcriptional regulation during blood-feeding.</title>
        <authorList>
            <person name="de Castro M.H."/>
            <person name="de Klerk D."/>
            <person name="Pienaar R."/>
            <person name="Rees D.J.G."/>
            <person name="Mans B.J."/>
        </authorList>
    </citation>
    <scope>NUCLEOTIDE SEQUENCE</scope>
    <source>
        <tissue evidence="3">Salivary glands</tissue>
    </source>
</reference>
<evidence type="ECO:0000256" key="1">
    <source>
        <dbReference type="SAM" id="MobiDB-lite"/>
    </source>
</evidence>
<dbReference type="EMBL" id="GFPF01002615">
    <property type="protein sequence ID" value="MAA13761.1"/>
    <property type="molecule type" value="Transcribed_RNA"/>
</dbReference>
<proteinExistence type="predicted"/>
<protein>
    <submittedName>
        <fullName evidence="3">Uncharacterized protein</fullName>
    </submittedName>
</protein>
<evidence type="ECO:0000256" key="2">
    <source>
        <dbReference type="SAM" id="SignalP"/>
    </source>
</evidence>
<feature type="compositionally biased region" description="Low complexity" evidence="1">
    <location>
        <begin position="82"/>
        <end position="99"/>
    </location>
</feature>
<keyword evidence="2" id="KW-0732">Signal</keyword>
<feature type="chain" id="PRO_5012646380" evidence="2">
    <location>
        <begin position="19"/>
        <end position="109"/>
    </location>
</feature>
<feature type="signal peptide" evidence="2">
    <location>
        <begin position="1"/>
        <end position="18"/>
    </location>
</feature>
<sequence>MQVICLFLVLCMAATIFAPPPPGGAARRRGGPRGFGRGPPLWFPSAFLRQLCEQIQFPTTAVPGVTTDSSSFPVSFGSIPTVVSSASDSTATSSSTEVTPQGIPLTLGA</sequence>
<accession>A0A224YH20</accession>
<name>A0A224YH20_9ACAR</name>
<evidence type="ECO:0000313" key="3">
    <source>
        <dbReference type="EMBL" id="MAA13761.1"/>
    </source>
</evidence>